<sequence length="29" mass="3282">MKKDVAPMSDTEQNDPDDLHMHIVQICLG</sequence>
<dbReference type="EMBL" id="FWFW01000014">
    <property type="protein sequence ID" value="SLN65133.1"/>
    <property type="molecule type" value="Genomic_DNA"/>
</dbReference>
<dbReference type="AlphaFoldDB" id="A0A1Y5TIT7"/>
<name>A0A1Y5TIT7_9RHOB</name>
<proteinExistence type="predicted"/>
<gene>
    <name evidence="1" type="ORF">PAM7971_03425</name>
</gene>
<organism evidence="1 2">
    <name type="scientific">Pacificibacter marinus</name>
    <dbReference type="NCBI Taxonomy" id="658057"/>
    <lineage>
        <taxon>Bacteria</taxon>
        <taxon>Pseudomonadati</taxon>
        <taxon>Pseudomonadota</taxon>
        <taxon>Alphaproteobacteria</taxon>
        <taxon>Rhodobacterales</taxon>
        <taxon>Roseobacteraceae</taxon>
        <taxon>Pacificibacter</taxon>
    </lineage>
</organism>
<keyword evidence="2" id="KW-1185">Reference proteome</keyword>
<accession>A0A1Y5TIT7</accession>
<evidence type="ECO:0000313" key="1">
    <source>
        <dbReference type="EMBL" id="SLN65133.1"/>
    </source>
</evidence>
<protein>
    <submittedName>
        <fullName evidence="1">Uncharacterized protein</fullName>
    </submittedName>
</protein>
<evidence type="ECO:0000313" key="2">
    <source>
        <dbReference type="Proteomes" id="UP000193307"/>
    </source>
</evidence>
<dbReference type="Proteomes" id="UP000193307">
    <property type="component" value="Unassembled WGS sequence"/>
</dbReference>
<reference evidence="1 2" key="1">
    <citation type="submission" date="2017-03" db="EMBL/GenBank/DDBJ databases">
        <authorList>
            <person name="Afonso C.L."/>
            <person name="Miller P.J."/>
            <person name="Scott M.A."/>
            <person name="Spackman E."/>
            <person name="Goraichik I."/>
            <person name="Dimitrov K.M."/>
            <person name="Suarez D.L."/>
            <person name="Swayne D.E."/>
        </authorList>
    </citation>
    <scope>NUCLEOTIDE SEQUENCE [LARGE SCALE GENOMIC DNA]</scope>
    <source>
        <strain evidence="1 2">CECT 7971</strain>
    </source>
</reference>